<dbReference type="GO" id="GO:0043138">
    <property type="term" value="F:3'-5' DNA helicase activity"/>
    <property type="evidence" value="ECO:0007669"/>
    <property type="project" value="UniProtKB-EC"/>
</dbReference>
<keyword evidence="5 10" id="KW-0067">ATP-binding</keyword>
<dbReference type="Gene3D" id="1.10.10.160">
    <property type="match status" value="1"/>
</dbReference>
<dbReference type="CDD" id="cd17932">
    <property type="entry name" value="DEXQc_UvrD"/>
    <property type="match status" value="1"/>
</dbReference>
<sequence>MEVGDFVDLIARVLGARRRPNQEQRACIVDDGASPLLIVAGPGSGKTTVLVLRALRHVVVDRISPENIMITTFTRKAAKEIRTRLIEWGIPLLEAAASDPRADASLRDFLRDVDINRFVTGTLDSICEEALSEARGPAERPPVVVEAFVANQILARRGEIYDAFQNMGAEFQDYLGKYSSSGDAPNTLGDMTRVVRTLVDRFVQDEVDERGYVARGRDLNARRAVAEIYRKYRDYLQSTNQMDFPTLERVFLDRIRGASPPGLVGNLRAMLVDEYQDTNPLQERIYLELVARSGAALTVVGDDDQSLYRFRGATIELFRDFCARAGQALPNTAPRMLYLIQNYRSTPEIVAFFNAFVQNDPDFAGARIQPPKPGIVANRPSENVPVLGMFRDDAATLATDLADLLQAVFRGGGRPGDAQLAEAIRAAPNGGDLGDAVFVAHTVNEYRRAFMGNPASERLPFRLRGELESRGMFCFNPRGRALKDIDEVQRILGLSLEALDPSDQANPDGRIVGAMRITNSAKDVLRRWRSAARAFVATNPRAAIQGGDSLRRVMQRWQERFSIGTREATEWPVLDILYSFLPWMPAFQDDPEHQVYLEAVSRAAAQAATFSPYRSLVLIDEPHRTRSIESTIRDIIAPIADDLVEVDEDIMASVPRDRLNIMTIHQAKGLEYPLVIVDVASDFKTNHPKQRFRRFPDSPSSVTEMEDDLARCTPIGNLRMARTAIQRSFEDLIRLYYVAYSRPQSVLLLVGCLPCLRYNTTIKNIATFWTRGSDWDWRRPVRGNAPSMANNIPLTLI</sequence>
<gene>
    <name evidence="12" type="ORF">AS156_35140</name>
</gene>
<evidence type="ECO:0000256" key="9">
    <source>
        <dbReference type="ARBA" id="ARBA00048988"/>
    </source>
</evidence>
<comment type="caution">
    <text evidence="12">The sequence shown here is derived from an EMBL/GenBank/DDBJ whole genome shotgun (WGS) entry which is preliminary data.</text>
</comment>
<dbReference type="AlphaFoldDB" id="A0A120FQ66"/>
<comment type="catalytic activity">
    <reaction evidence="9">
        <text>ATP + H2O = ADP + phosphate + H(+)</text>
        <dbReference type="Rhea" id="RHEA:13065"/>
        <dbReference type="ChEBI" id="CHEBI:15377"/>
        <dbReference type="ChEBI" id="CHEBI:15378"/>
        <dbReference type="ChEBI" id="CHEBI:30616"/>
        <dbReference type="ChEBI" id="CHEBI:43474"/>
        <dbReference type="ChEBI" id="CHEBI:456216"/>
        <dbReference type="EC" id="5.6.2.4"/>
    </reaction>
</comment>
<evidence type="ECO:0000256" key="7">
    <source>
        <dbReference type="ARBA" id="ARBA00034617"/>
    </source>
</evidence>
<dbReference type="GO" id="GO:0003677">
    <property type="term" value="F:DNA binding"/>
    <property type="evidence" value="ECO:0007669"/>
    <property type="project" value="InterPro"/>
</dbReference>
<feature type="binding site" evidence="10">
    <location>
        <begin position="40"/>
        <end position="47"/>
    </location>
    <ligand>
        <name>ATP</name>
        <dbReference type="ChEBI" id="CHEBI:30616"/>
    </ligand>
</feature>
<evidence type="ECO:0000256" key="1">
    <source>
        <dbReference type="ARBA" id="ARBA00009922"/>
    </source>
</evidence>
<comment type="similarity">
    <text evidence="1">Belongs to the helicase family. UvrD subfamily.</text>
</comment>
<dbReference type="InterPro" id="IPR013986">
    <property type="entry name" value="DExx_box_DNA_helicase_dom_sf"/>
</dbReference>
<dbReference type="InterPro" id="IPR027417">
    <property type="entry name" value="P-loop_NTPase"/>
</dbReference>
<dbReference type="GO" id="GO:0016887">
    <property type="term" value="F:ATP hydrolysis activity"/>
    <property type="evidence" value="ECO:0007669"/>
    <property type="project" value="RHEA"/>
</dbReference>
<keyword evidence="2 10" id="KW-0547">Nucleotide-binding</keyword>
<name>A0A120FQ66_9BRAD</name>
<proteinExistence type="inferred from homology"/>
<dbReference type="Proteomes" id="UP000057737">
    <property type="component" value="Unassembled WGS sequence"/>
</dbReference>
<keyword evidence="6" id="KW-0413">Isomerase</keyword>
<evidence type="ECO:0000256" key="4">
    <source>
        <dbReference type="ARBA" id="ARBA00022806"/>
    </source>
</evidence>
<evidence type="ECO:0000256" key="10">
    <source>
        <dbReference type="PROSITE-ProRule" id="PRU00560"/>
    </source>
</evidence>
<evidence type="ECO:0000256" key="3">
    <source>
        <dbReference type="ARBA" id="ARBA00022801"/>
    </source>
</evidence>
<accession>A0A120FQ66</accession>
<dbReference type="Gene3D" id="3.40.50.300">
    <property type="entry name" value="P-loop containing nucleotide triphosphate hydrolases"/>
    <property type="match status" value="2"/>
</dbReference>
<keyword evidence="13" id="KW-1185">Reference proteome</keyword>
<comment type="catalytic activity">
    <reaction evidence="7">
        <text>Couples ATP hydrolysis with the unwinding of duplex DNA by translocating in the 3'-5' direction.</text>
        <dbReference type="EC" id="5.6.2.4"/>
    </reaction>
</comment>
<evidence type="ECO:0000313" key="12">
    <source>
        <dbReference type="EMBL" id="KWV58069.1"/>
    </source>
</evidence>
<dbReference type="PANTHER" id="PTHR11070">
    <property type="entry name" value="UVRD / RECB / PCRA DNA HELICASE FAMILY MEMBER"/>
    <property type="match status" value="1"/>
</dbReference>
<reference evidence="12 13" key="1">
    <citation type="submission" date="2015-11" db="EMBL/GenBank/DDBJ databases">
        <title>Draft Genome Sequence of the Strain BR 10303 (Bradyrhizobium sp.) isolated from nodules of Centrolobium paraense.</title>
        <authorList>
            <person name="Zelli J.E."/>
            <person name="Simoes-Araujo J.L."/>
            <person name="Barauna A.C."/>
            <person name="Silva K."/>
        </authorList>
    </citation>
    <scope>NUCLEOTIDE SEQUENCE [LARGE SCALE GENOMIC DNA]</scope>
    <source>
        <strain evidence="12 13">BR 10303</strain>
    </source>
</reference>
<evidence type="ECO:0000313" key="13">
    <source>
        <dbReference type="Proteomes" id="UP000057737"/>
    </source>
</evidence>
<dbReference type="SUPFAM" id="SSF52540">
    <property type="entry name" value="P-loop containing nucleoside triphosphate hydrolases"/>
    <property type="match status" value="1"/>
</dbReference>
<dbReference type="GO" id="GO:0005524">
    <property type="term" value="F:ATP binding"/>
    <property type="evidence" value="ECO:0007669"/>
    <property type="project" value="UniProtKB-UniRule"/>
</dbReference>
<evidence type="ECO:0000256" key="6">
    <source>
        <dbReference type="ARBA" id="ARBA00023235"/>
    </source>
</evidence>
<dbReference type="PROSITE" id="PS51198">
    <property type="entry name" value="UVRD_HELICASE_ATP_BIND"/>
    <property type="match status" value="1"/>
</dbReference>
<dbReference type="InterPro" id="IPR000212">
    <property type="entry name" value="DNA_helicase_UvrD/REP"/>
</dbReference>
<dbReference type="EMBL" id="LNCU01000039">
    <property type="protein sequence ID" value="KWV58069.1"/>
    <property type="molecule type" value="Genomic_DNA"/>
</dbReference>
<keyword evidence="4 10" id="KW-0347">Helicase</keyword>
<dbReference type="InterPro" id="IPR014016">
    <property type="entry name" value="UvrD-like_ATP-bd"/>
</dbReference>
<feature type="domain" description="UvrD-like helicase ATP-binding" evidence="11">
    <location>
        <begin position="19"/>
        <end position="346"/>
    </location>
</feature>
<evidence type="ECO:0000256" key="8">
    <source>
        <dbReference type="ARBA" id="ARBA00034808"/>
    </source>
</evidence>
<evidence type="ECO:0000256" key="2">
    <source>
        <dbReference type="ARBA" id="ARBA00022741"/>
    </source>
</evidence>
<dbReference type="OrthoDB" id="9810135at2"/>
<organism evidence="12 13">
    <name type="scientific">Bradyrhizobium macuxiense</name>
    <dbReference type="NCBI Taxonomy" id="1755647"/>
    <lineage>
        <taxon>Bacteria</taxon>
        <taxon>Pseudomonadati</taxon>
        <taxon>Pseudomonadota</taxon>
        <taxon>Alphaproteobacteria</taxon>
        <taxon>Hyphomicrobiales</taxon>
        <taxon>Nitrobacteraceae</taxon>
        <taxon>Bradyrhizobium</taxon>
    </lineage>
</organism>
<evidence type="ECO:0000256" key="5">
    <source>
        <dbReference type="ARBA" id="ARBA00022840"/>
    </source>
</evidence>
<dbReference type="Pfam" id="PF00580">
    <property type="entry name" value="UvrD-helicase"/>
    <property type="match status" value="1"/>
</dbReference>
<evidence type="ECO:0000259" key="11">
    <source>
        <dbReference type="PROSITE" id="PS51198"/>
    </source>
</evidence>
<keyword evidence="3 10" id="KW-0378">Hydrolase</keyword>
<dbReference type="InterPro" id="IPR014017">
    <property type="entry name" value="DNA_helicase_UvrD-like_C"/>
</dbReference>
<protein>
    <recommendedName>
        <fullName evidence="8">DNA 3'-5' helicase</fullName>
        <ecNumber evidence="8">5.6.2.4</ecNumber>
    </recommendedName>
</protein>
<dbReference type="Pfam" id="PF13361">
    <property type="entry name" value="UvrD_C"/>
    <property type="match status" value="1"/>
</dbReference>
<dbReference type="EC" id="5.6.2.4" evidence="8"/>